<evidence type="ECO:0000313" key="3">
    <source>
        <dbReference type="EMBL" id="EDU57864.1"/>
    </source>
</evidence>
<reference evidence="2" key="5">
    <citation type="submission" date="2016-11" db="EMBL/GenBank/DDBJ databases">
        <title>Draft genome sequence of Providencia stuartii(ATCC 25827).</title>
        <authorList>
            <person name="Sudarsanam P."/>
            <person name="Ley R."/>
            <person name="Guruge J."/>
            <person name="Turnbaugh P.J."/>
            <person name="Mahowald M."/>
            <person name="Liep D."/>
            <person name="Gordon J."/>
        </authorList>
    </citation>
    <scope>NUCLEOTIDE SEQUENCE</scope>
    <source>
        <strain evidence="2 4">ATCC 25827</strain>
    </source>
</reference>
<reference evidence="4" key="2">
    <citation type="submission" date="2008-04" db="EMBL/GenBank/DDBJ databases">
        <title>Draft genome sequence of Providencia stuartii(ATCC 25827).</title>
        <authorList>
            <person name="Sudarsanam P."/>
            <person name="Ley R."/>
            <person name="Guruge J."/>
            <person name="Turnbaugh P.J."/>
            <person name="Mahowald M."/>
            <person name="Liep D."/>
            <person name="Gordon J."/>
        </authorList>
    </citation>
    <scope>NUCLEOTIDE SEQUENCE [LARGE SCALE GENOMIC DNA]</scope>
    <source>
        <strain evidence="4">ATCC 25827</strain>
    </source>
</reference>
<keyword evidence="1" id="KW-0732">Signal</keyword>
<dbReference type="Proteomes" id="UP000004506">
    <property type="component" value="Unassembled WGS sequence"/>
</dbReference>
<evidence type="ECO:0000313" key="2">
    <source>
        <dbReference type="EMBL" id="EDU57711.1"/>
    </source>
</evidence>
<dbReference type="AlphaFoldDB" id="A0AA86YEX5"/>
<evidence type="ECO:0008006" key="5">
    <source>
        <dbReference type="Google" id="ProtNLM"/>
    </source>
</evidence>
<gene>
    <name evidence="3" type="ORF">PROSTU_04133</name>
    <name evidence="2" type="ORF">PROSTU_04375</name>
</gene>
<name>A0AA86YEX5_PROST</name>
<feature type="signal peptide" evidence="1">
    <location>
        <begin position="1"/>
        <end position="32"/>
    </location>
</feature>
<reference evidence="2 4" key="3">
    <citation type="submission" date="2008-05" db="EMBL/GenBank/DDBJ databases">
        <authorList>
            <person name="Fulton L."/>
            <person name="Clifton S."/>
            <person name="Fulton B."/>
            <person name="Xu J."/>
            <person name="Minx P."/>
            <person name="Pepin K.H."/>
            <person name="Johnson M."/>
            <person name="Thiruvilangam P."/>
            <person name="Bhonagiri V."/>
            <person name="Nash W.E."/>
            <person name="Mardis E.R."/>
            <person name="Wilson R.K."/>
        </authorList>
    </citation>
    <scope>NUCLEOTIDE SEQUENCE [LARGE SCALE GENOMIC DNA]</scope>
    <source>
        <strain evidence="2 4">ATCC 25827</strain>
    </source>
</reference>
<dbReference type="EMBL" id="ABJD02000115">
    <property type="protein sequence ID" value="EDU57711.1"/>
    <property type="molecule type" value="Genomic_DNA"/>
</dbReference>
<protein>
    <recommendedName>
        <fullName evidence="5">DUF3617 family protein</fullName>
    </recommendedName>
</protein>
<reference evidence="2" key="4">
    <citation type="submission" date="2016-11" db="EMBL/GenBank/DDBJ databases">
        <title>Draft genome sequence of Providencia stuartii (ATCC 25827).</title>
        <authorList>
            <person name="Sudarsanam P."/>
            <person name="Ley R."/>
            <person name="Guruge J."/>
            <person name="Turnbaugh P.J."/>
            <person name="Mahowald M."/>
            <person name="Liep D."/>
            <person name="Gordon J."/>
        </authorList>
    </citation>
    <scope>NUCLEOTIDE SEQUENCE</scope>
    <source>
        <strain evidence="2">ATCC 25827</strain>
    </source>
</reference>
<dbReference type="EMBL" id="ABJD02000104">
    <property type="protein sequence ID" value="EDU57864.1"/>
    <property type="molecule type" value="Genomic_DNA"/>
</dbReference>
<reference evidence="4" key="1">
    <citation type="submission" date="2008-04" db="EMBL/GenBank/DDBJ databases">
        <title>Draft genome sequence of Providencia stuartii (ATCC 25827).</title>
        <authorList>
            <person name="Sudarsanam P."/>
            <person name="Ley R."/>
            <person name="Guruge J."/>
            <person name="Turnbaugh P.J."/>
            <person name="Mahowald M."/>
            <person name="Liep D."/>
            <person name="Gordon J."/>
        </authorList>
    </citation>
    <scope>NUCLEOTIDE SEQUENCE [LARGE SCALE GENOMIC DNA]</scope>
    <source>
        <strain evidence="3 4">ATCC 25827</strain>
    </source>
</reference>
<sequence length="295" mass="33246">MFYVIRRDTHMKLTSLFTLGTLALLLPTLTQATTLSRQDHPERYTFFLNTKGSHELKKINDEMAELMLDFSVENSQDALKANTLQNQSYQLTGIAPAIPQHNQPSRVRDDGKPVKALTCSMMTLHINQMQGQKIRCKDEVGAEYVGFNGWPSRHLIAKTCQVGEPKCPVYLTLRGDSPTQRDDSVEFVAKTSPKPREHKYSDIPTRGCEWVDISIKLGSGKNAQCQSMGKMTFERNKVTAPYTTKTGQSGSLIVTIEKRNSTDMRYVRATPDGKELMQIYKEGRWICNQTGGKCS</sequence>
<proteinExistence type="predicted"/>
<evidence type="ECO:0000313" key="4">
    <source>
        <dbReference type="Proteomes" id="UP000004506"/>
    </source>
</evidence>
<feature type="chain" id="PRO_5041630508" description="DUF3617 family protein" evidence="1">
    <location>
        <begin position="33"/>
        <end position="295"/>
    </location>
</feature>
<organism evidence="2 4">
    <name type="scientific">Providencia stuartii ATCC 25827</name>
    <dbReference type="NCBI Taxonomy" id="471874"/>
    <lineage>
        <taxon>Bacteria</taxon>
        <taxon>Pseudomonadati</taxon>
        <taxon>Pseudomonadota</taxon>
        <taxon>Gammaproteobacteria</taxon>
        <taxon>Enterobacterales</taxon>
        <taxon>Morganellaceae</taxon>
        <taxon>Providencia</taxon>
    </lineage>
</organism>
<evidence type="ECO:0000256" key="1">
    <source>
        <dbReference type="SAM" id="SignalP"/>
    </source>
</evidence>
<comment type="caution">
    <text evidence="2">The sequence shown here is derived from an EMBL/GenBank/DDBJ whole genome shotgun (WGS) entry which is preliminary data.</text>
</comment>
<accession>A0AA86YEX5</accession>